<accession>A0A518EM75</accession>
<dbReference type="PANTHER" id="PTHR12526">
    <property type="entry name" value="GLYCOSYLTRANSFERASE"/>
    <property type="match status" value="1"/>
</dbReference>
<evidence type="ECO:0000259" key="2">
    <source>
        <dbReference type="Pfam" id="PF00534"/>
    </source>
</evidence>
<reference evidence="4 5" key="1">
    <citation type="submission" date="2019-02" db="EMBL/GenBank/DDBJ databases">
        <title>Deep-cultivation of Planctomycetes and their phenomic and genomic characterization uncovers novel biology.</title>
        <authorList>
            <person name="Wiegand S."/>
            <person name="Jogler M."/>
            <person name="Boedeker C."/>
            <person name="Pinto D."/>
            <person name="Vollmers J."/>
            <person name="Rivas-Marin E."/>
            <person name="Kohn T."/>
            <person name="Peeters S.H."/>
            <person name="Heuer A."/>
            <person name="Rast P."/>
            <person name="Oberbeckmann S."/>
            <person name="Bunk B."/>
            <person name="Jeske O."/>
            <person name="Meyerdierks A."/>
            <person name="Storesund J.E."/>
            <person name="Kallscheuer N."/>
            <person name="Luecker S."/>
            <person name="Lage O.M."/>
            <person name="Pohl T."/>
            <person name="Merkel B.J."/>
            <person name="Hornburger P."/>
            <person name="Mueller R.-W."/>
            <person name="Bruemmer F."/>
            <person name="Labrenz M."/>
            <person name="Spormann A.M."/>
            <person name="Op den Camp H."/>
            <person name="Overmann J."/>
            <person name="Amann R."/>
            <person name="Jetten M.S.M."/>
            <person name="Mascher T."/>
            <person name="Medema M.H."/>
            <person name="Devos D.P."/>
            <person name="Kaster A.-K."/>
            <person name="Ovreas L."/>
            <person name="Rohde M."/>
            <person name="Galperin M.Y."/>
            <person name="Jogler C."/>
        </authorList>
    </citation>
    <scope>NUCLEOTIDE SEQUENCE [LARGE SCALE GENOMIC DNA]</scope>
    <source>
        <strain evidence="4 5">Poly30</strain>
    </source>
</reference>
<keyword evidence="4" id="KW-0328">Glycosyltransferase</keyword>
<gene>
    <name evidence="4" type="primary">pimB_1</name>
    <name evidence="4" type="ORF">Poly30_06900</name>
</gene>
<dbReference type="EMBL" id="CP036434">
    <property type="protein sequence ID" value="QDV05194.1"/>
    <property type="molecule type" value="Genomic_DNA"/>
</dbReference>
<organism evidence="4 5">
    <name type="scientific">Saltatorellus ferox</name>
    <dbReference type="NCBI Taxonomy" id="2528018"/>
    <lineage>
        <taxon>Bacteria</taxon>
        <taxon>Pseudomonadati</taxon>
        <taxon>Planctomycetota</taxon>
        <taxon>Planctomycetia</taxon>
        <taxon>Planctomycetia incertae sedis</taxon>
        <taxon>Saltatorellus</taxon>
    </lineage>
</organism>
<dbReference type="InterPro" id="IPR028098">
    <property type="entry name" value="Glyco_trans_4-like_N"/>
</dbReference>
<dbReference type="AlphaFoldDB" id="A0A518EM75"/>
<name>A0A518EM75_9BACT</name>
<keyword evidence="5" id="KW-1185">Reference proteome</keyword>
<sequence>MSAPTTERVAYIVSKFPKLTETFVLYEALALRDLGVEIHIFPLVPYEEKVAHPEIESLQKNVHLVPLASGAVLGAVLRLAALSPIRFARSVVSLFRGSGGSLGHFARGLAIFPRACWIAQQLKTDRFDHVHAHFANHPALAARLVHDLTSIPYSFTAHGSDLHRDPRGLRTKVEASSFTVAISEYNKRFILERTGEDLAPKIDVLFCGADLGRFQDEKASAAADPAAPDAGTPDPRNESQPARPFRIACVAALREVKGHTHLLAAIETARSRGVDVECELAGEGPLRARLEAEIQTRGLEHSVRLLGACQREEIRALLQRSDAIALTSILDSSGRREGIPVSLMEGMAAGLPVISSRLSGIPELVTHGESGLLVDPGDEEGLAQAIETLRADPELRQRMGRAGRLRVEQDFDLAENAAALADKIRGAILAAR</sequence>
<evidence type="ECO:0000256" key="1">
    <source>
        <dbReference type="SAM" id="MobiDB-lite"/>
    </source>
</evidence>
<feature type="domain" description="Glycosyl transferase family 1" evidence="2">
    <location>
        <begin position="240"/>
        <end position="405"/>
    </location>
</feature>
<evidence type="ECO:0000259" key="3">
    <source>
        <dbReference type="Pfam" id="PF13439"/>
    </source>
</evidence>
<dbReference type="SUPFAM" id="SSF53756">
    <property type="entry name" value="UDP-Glycosyltransferase/glycogen phosphorylase"/>
    <property type="match status" value="1"/>
</dbReference>
<dbReference type="OrthoDB" id="73743at2"/>
<evidence type="ECO:0000313" key="4">
    <source>
        <dbReference type="EMBL" id="QDV05194.1"/>
    </source>
</evidence>
<proteinExistence type="predicted"/>
<protein>
    <submittedName>
        <fullName evidence="4">GDP-mannose-dependent alpha-(1-6)-phosphatidylinositol monomannoside mannosyltransferase</fullName>
    </submittedName>
</protein>
<dbReference type="Pfam" id="PF13439">
    <property type="entry name" value="Glyco_transf_4"/>
    <property type="match status" value="1"/>
</dbReference>
<dbReference type="GO" id="GO:0016757">
    <property type="term" value="F:glycosyltransferase activity"/>
    <property type="evidence" value="ECO:0007669"/>
    <property type="project" value="UniProtKB-KW"/>
</dbReference>
<feature type="compositionally biased region" description="Low complexity" evidence="1">
    <location>
        <begin position="220"/>
        <end position="234"/>
    </location>
</feature>
<dbReference type="Pfam" id="PF00534">
    <property type="entry name" value="Glycos_transf_1"/>
    <property type="match status" value="1"/>
</dbReference>
<keyword evidence="4" id="KW-0808">Transferase</keyword>
<feature type="domain" description="Glycosyltransferase subfamily 4-like N-terminal" evidence="3">
    <location>
        <begin position="21"/>
        <end position="212"/>
    </location>
</feature>
<dbReference type="InterPro" id="IPR001296">
    <property type="entry name" value="Glyco_trans_1"/>
</dbReference>
<evidence type="ECO:0000313" key="5">
    <source>
        <dbReference type="Proteomes" id="UP000320390"/>
    </source>
</evidence>
<dbReference type="RefSeq" id="WP_145194612.1">
    <property type="nucleotide sequence ID" value="NZ_CP036434.1"/>
</dbReference>
<dbReference type="Proteomes" id="UP000320390">
    <property type="component" value="Chromosome"/>
</dbReference>
<dbReference type="Gene3D" id="3.40.50.2000">
    <property type="entry name" value="Glycogen Phosphorylase B"/>
    <property type="match status" value="2"/>
</dbReference>
<feature type="region of interest" description="Disordered" evidence="1">
    <location>
        <begin position="218"/>
        <end position="241"/>
    </location>
</feature>